<dbReference type="PROSITE" id="PS50893">
    <property type="entry name" value="ABC_TRANSPORTER_2"/>
    <property type="match status" value="1"/>
</dbReference>
<dbReference type="Pfam" id="PF00664">
    <property type="entry name" value="ABC_membrane"/>
    <property type="match status" value="1"/>
</dbReference>
<dbReference type="InterPro" id="IPR003439">
    <property type="entry name" value="ABC_transporter-like_ATP-bd"/>
</dbReference>
<dbReference type="GO" id="GO:0005886">
    <property type="term" value="C:plasma membrane"/>
    <property type="evidence" value="ECO:0007669"/>
    <property type="project" value="UniProtKB-SubCell"/>
</dbReference>
<evidence type="ECO:0000256" key="6">
    <source>
        <dbReference type="ARBA" id="ARBA00023136"/>
    </source>
</evidence>
<dbReference type="AlphaFoldDB" id="F2ALQ0"/>
<dbReference type="Proteomes" id="UP000006222">
    <property type="component" value="Unassembled WGS sequence"/>
</dbReference>
<dbReference type="InterPro" id="IPR003593">
    <property type="entry name" value="AAA+_ATPase"/>
</dbReference>
<name>F2ALQ0_RHOBT</name>
<keyword evidence="4" id="KW-0067">ATP-binding</keyword>
<keyword evidence="2 7" id="KW-0812">Transmembrane</keyword>
<dbReference type="GO" id="GO:0140359">
    <property type="term" value="F:ABC-type transporter activity"/>
    <property type="evidence" value="ECO:0007669"/>
    <property type="project" value="InterPro"/>
</dbReference>
<accession>F2ALQ0</accession>
<dbReference type="GO" id="GO:0005524">
    <property type="term" value="F:ATP binding"/>
    <property type="evidence" value="ECO:0007669"/>
    <property type="project" value="UniProtKB-KW"/>
</dbReference>
<dbReference type="PATRIC" id="fig|991778.3.peg.622"/>
<evidence type="ECO:0000313" key="10">
    <source>
        <dbReference type="EMBL" id="EGF29396.1"/>
    </source>
</evidence>
<keyword evidence="6 7" id="KW-0472">Membrane</keyword>
<keyword evidence="5 7" id="KW-1133">Transmembrane helix</keyword>
<feature type="transmembrane region" description="Helical" evidence="7">
    <location>
        <begin position="150"/>
        <end position="175"/>
    </location>
</feature>
<dbReference type="InterPro" id="IPR039421">
    <property type="entry name" value="Type_1_exporter"/>
</dbReference>
<dbReference type="InterPro" id="IPR036640">
    <property type="entry name" value="ABC1_TM_sf"/>
</dbReference>
<sequence length="588" mass="63851">MIVPSVISDFRDMLQCVSRRRRRQLLLLFALMIGSALSEIVSLGTVIPFLAILADPEEAMQRPIIASVVRFFGLGSGDTLRFQLTGIFASMAIIAGLIRFALIFVTARASFGIAHELGVEVYRRTLYQPYDVHVNRNSSEIVGSIGKVDVVAWAVAFLLAATGAAMMAIAIVGTLIVVDPLVSLIVLVGMATVYGSVSIFTRKKLSRNSKTVNHAYTSKTKTVQEGLGGIRDIVLDNTQHVFVDRFRQTDRRMRQAQASNYTIEPSPRFIIEAIGMSLIAVLACIMAVRDGTLANALPVLGALALGMQRLMPMVQQVYRGYVYVAANRMVIHDVRVLSQQPISQEAGSQITPVPFETSIQLQDVTFRYHSDSPDVLKQISLDIPKGSIVGFVGETGSGKSTLIDLIMGLLQSSSGCLCVDGTTIDASNAVGWQQNIAHVPQSIFLRDATFAENIAFGVDQEDIDMDRVRAAAQSAHIADFIEASPNGYQGVTGERGVRISGGQRQRIGIARAIYKNSPVLVLDEATSALDGQTESAVIESLLAMNTDLTVLMIAHRLSTLKNCDFIVKIKDGKIASLETQPIYNGMNR</sequence>
<dbReference type="InterPro" id="IPR027417">
    <property type="entry name" value="P-loop_NTPase"/>
</dbReference>
<dbReference type="Gene3D" id="3.40.50.300">
    <property type="entry name" value="P-loop containing nucleotide triphosphate hydrolases"/>
    <property type="match status" value="1"/>
</dbReference>
<evidence type="ECO:0000313" key="11">
    <source>
        <dbReference type="Proteomes" id="UP000006222"/>
    </source>
</evidence>
<dbReference type="EMBL" id="AFAR01000032">
    <property type="protein sequence ID" value="EGF29396.1"/>
    <property type="molecule type" value="Genomic_DNA"/>
</dbReference>
<dbReference type="GO" id="GO:0016887">
    <property type="term" value="F:ATP hydrolysis activity"/>
    <property type="evidence" value="ECO:0007669"/>
    <property type="project" value="InterPro"/>
</dbReference>
<dbReference type="PANTHER" id="PTHR24221">
    <property type="entry name" value="ATP-BINDING CASSETTE SUB-FAMILY B"/>
    <property type="match status" value="1"/>
</dbReference>
<dbReference type="PROSITE" id="PS00211">
    <property type="entry name" value="ABC_TRANSPORTER_1"/>
    <property type="match status" value="1"/>
</dbReference>
<feature type="transmembrane region" description="Helical" evidence="7">
    <location>
        <begin position="181"/>
        <end position="200"/>
    </location>
</feature>
<dbReference type="Gene3D" id="1.20.1560.10">
    <property type="entry name" value="ABC transporter type 1, transmembrane domain"/>
    <property type="match status" value="1"/>
</dbReference>
<organism evidence="10 11">
    <name type="scientific">Rhodopirellula baltica WH47</name>
    <dbReference type="NCBI Taxonomy" id="991778"/>
    <lineage>
        <taxon>Bacteria</taxon>
        <taxon>Pseudomonadati</taxon>
        <taxon>Planctomycetota</taxon>
        <taxon>Planctomycetia</taxon>
        <taxon>Pirellulales</taxon>
        <taxon>Pirellulaceae</taxon>
        <taxon>Rhodopirellula</taxon>
    </lineage>
</organism>
<evidence type="ECO:0000256" key="1">
    <source>
        <dbReference type="ARBA" id="ARBA00004651"/>
    </source>
</evidence>
<feature type="transmembrane region" description="Helical" evidence="7">
    <location>
        <begin position="82"/>
        <end position="105"/>
    </location>
</feature>
<evidence type="ECO:0000259" key="8">
    <source>
        <dbReference type="PROSITE" id="PS50893"/>
    </source>
</evidence>
<feature type="domain" description="ABC transporter" evidence="8">
    <location>
        <begin position="359"/>
        <end position="586"/>
    </location>
</feature>
<dbReference type="SMART" id="SM00382">
    <property type="entry name" value="AAA"/>
    <property type="match status" value="1"/>
</dbReference>
<comment type="caution">
    <text evidence="10">The sequence shown here is derived from an EMBL/GenBank/DDBJ whole genome shotgun (WGS) entry which is preliminary data.</text>
</comment>
<reference evidence="10 11" key="1">
    <citation type="journal article" date="2013" name="Mar. Genomics">
        <title>Expression of sulfatases in Rhodopirellula baltica and the diversity of sulfatases in the genus Rhodopirellula.</title>
        <authorList>
            <person name="Wegner C.E."/>
            <person name="Richter-Heitmann T."/>
            <person name="Klindworth A."/>
            <person name="Klockow C."/>
            <person name="Richter M."/>
            <person name="Achstetter T."/>
            <person name="Glockner F.O."/>
            <person name="Harder J."/>
        </authorList>
    </citation>
    <scope>NUCLEOTIDE SEQUENCE [LARGE SCALE GENOMIC DNA]</scope>
    <source>
        <strain evidence="10 11">WH47</strain>
    </source>
</reference>
<evidence type="ECO:0000256" key="4">
    <source>
        <dbReference type="ARBA" id="ARBA00022840"/>
    </source>
</evidence>
<feature type="transmembrane region" description="Helical" evidence="7">
    <location>
        <begin position="25"/>
        <end position="53"/>
    </location>
</feature>
<dbReference type="PROSITE" id="PS50929">
    <property type="entry name" value="ABC_TM1F"/>
    <property type="match status" value="1"/>
</dbReference>
<dbReference type="InterPro" id="IPR011527">
    <property type="entry name" value="ABC1_TM_dom"/>
</dbReference>
<feature type="transmembrane region" description="Helical" evidence="7">
    <location>
        <begin position="269"/>
        <end position="288"/>
    </location>
</feature>
<dbReference type="InterPro" id="IPR017871">
    <property type="entry name" value="ABC_transporter-like_CS"/>
</dbReference>
<gene>
    <name evidence="10" type="ORF">RBWH47_02760</name>
</gene>
<feature type="domain" description="ABC transmembrane type-1" evidence="9">
    <location>
        <begin position="26"/>
        <end position="326"/>
    </location>
</feature>
<proteinExistence type="predicted"/>
<evidence type="ECO:0000256" key="5">
    <source>
        <dbReference type="ARBA" id="ARBA00022989"/>
    </source>
</evidence>
<evidence type="ECO:0000256" key="7">
    <source>
        <dbReference type="SAM" id="Phobius"/>
    </source>
</evidence>
<dbReference type="PANTHER" id="PTHR24221:SF632">
    <property type="entry name" value="ATP-DEPENDENT LIPID A-CORE FLIPPASE"/>
    <property type="match status" value="1"/>
</dbReference>
<protein>
    <submittedName>
        <fullName evidence="10">ABC-type multidrug transport system, ATPase and permease components</fullName>
    </submittedName>
</protein>
<dbReference type="Pfam" id="PF00005">
    <property type="entry name" value="ABC_tran"/>
    <property type="match status" value="1"/>
</dbReference>
<dbReference type="GO" id="GO:0034040">
    <property type="term" value="F:ATPase-coupled lipid transmembrane transporter activity"/>
    <property type="evidence" value="ECO:0007669"/>
    <property type="project" value="TreeGrafter"/>
</dbReference>
<evidence type="ECO:0000256" key="3">
    <source>
        <dbReference type="ARBA" id="ARBA00022741"/>
    </source>
</evidence>
<keyword evidence="3" id="KW-0547">Nucleotide-binding</keyword>
<dbReference type="SUPFAM" id="SSF52540">
    <property type="entry name" value="P-loop containing nucleoside triphosphate hydrolases"/>
    <property type="match status" value="1"/>
</dbReference>
<evidence type="ECO:0000256" key="2">
    <source>
        <dbReference type="ARBA" id="ARBA00022692"/>
    </source>
</evidence>
<dbReference type="SUPFAM" id="SSF90123">
    <property type="entry name" value="ABC transporter transmembrane region"/>
    <property type="match status" value="1"/>
</dbReference>
<comment type="subcellular location">
    <subcellularLocation>
        <location evidence="1">Cell membrane</location>
        <topology evidence="1">Multi-pass membrane protein</topology>
    </subcellularLocation>
</comment>
<evidence type="ECO:0000259" key="9">
    <source>
        <dbReference type="PROSITE" id="PS50929"/>
    </source>
</evidence>